<reference evidence="1" key="1">
    <citation type="submission" date="2022-04" db="EMBL/GenBank/DDBJ databases">
        <title>Genome of the entomopathogenic fungus Entomophthora muscae.</title>
        <authorList>
            <person name="Elya C."/>
            <person name="Lovett B.R."/>
            <person name="Lee E."/>
            <person name="Macias A.M."/>
            <person name="Hajek A.E."/>
            <person name="De Bivort B.L."/>
            <person name="Kasson M.T."/>
            <person name="De Fine Licht H.H."/>
            <person name="Stajich J.E."/>
        </authorList>
    </citation>
    <scope>NUCLEOTIDE SEQUENCE</scope>
    <source>
        <strain evidence="1">Berkeley</strain>
    </source>
</reference>
<evidence type="ECO:0000313" key="1">
    <source>
        <dbReference type="EMBL" id="KAJ9048268.1"/>
    </source>
</evidence>
<protein>
    <submittedName>
        <fullName evidence="1">Mitochondrial translocator assembly and maintenance protein 41</fullName>
    </submittedName>
</protein>
<comment type="caution">
    <text evidence="1">The sequence shown here is derived from an EMBL/GenBank/DDBJ whole genome shotgun (WGS) entry which is preliminary data.</text>
</comment>
<proteinExistence type="predicted"/>
<dbReference type="Proteomes" id="UP001165960">
    <property type="component" value="Unassembled WGS sequence"/>
</dbReference>
<name>A0ACC2RDW1_9FUNG</name>
<organism evidence="1 2">
    <name type="scientific">Entomophthora muscae</name>
    <dbReference type="NCBI Taxonomy" id="34485"/>
    <lineage>
        <taxon>Eukaryota</taxon>
        <taxon>Fungi</taxon>
        <taxon>Fungi incertae sedis</taxon>
        <taxon>Zoopagomycota</taxon>
        <taxon>Entomophthoromycotina</taxon>
        <taxon>Entomophthoromycetes</taxon>
        <taxon>Entomophthorales</taxon>
        <taxon>Entomophthoraceae</taxon>
        <taxon>Entomophthora</taxon>
    </lineage>
</organism>
<accession>A0ACC2RDW1</accession>
<gene>
    <name evidence="1" type="primary">TAM41</name>
    <name evidence="1" type="ORF">DSO57_1036741</name>
</gene>
<keyword evidence="2" id="KW-1185">Reference proteome</keyword>
<evidence type="ECO:0000313" key="2">
    <source>
        <dbReference type="Proteomes" id="UP001165960"/>
    </source>
</evidence>
<sequence>MGDFRMAFGENPNKVANIVKAQRTFLEEIYHPVIDAFPNLTRTGECIVQDVSPKIATLTIKKLPEKFRSTLETEYRTLTNTPYGKEVEYSRGPHLTKATSQALTRIVGEAALTQSVKGFFTAGLTRSFRYVGEKVYKRFK</sequence>
<dbReference type="EMBL" id="QTSX02007463">
    <property type="protein sequence ID" value="KAJ9048268.1"/>
    <property type="molecule type" value="Genomic_DNA"/>
</dbReference>